<dbReference type="InterPro" id="IPR051913">
    <property type="entry name" value="GH2_Domain-Containing"/>
</dbReference>
<evidence type="ECO:0000313" key="8">
    <source>
        <dbReference type="EMBL" id="ATG52789.1"/>
    </source>
</evidence>
<dbReference type="SUPFAM" id="SSF49785">
    <property type="entry name" value="Galactose-binding domain-like"/>
    <property type="match status" value="1"/>
</dbReference>
<dbReference type="SUPFAM" id="SSF49303">
    <property type="entry name" value="beta-Galactosidase/glucuronidase domain"/>
    <property type="match status" value="1"/>
</dbReference>
<reference evidence="9" key="1">
    <citation type="submission" date="2017-09" db="EMBL/GenBank/DDBJ databases">
        <title>Brachybacterium sp. VM2412.</title>
        <authorList>
            <person name="Tak E.J."/>
            <person name="Bae J.-W."/>
        </authorList>
    </citation>
    <scope>NUCLEOTIDE SEQUENCE [LARGE SCALE GENOMIC DNA]</scope>
    <source>
        <strain evidence="9">VM2412</strain>
    </source>
</reference>
<dbReference type="Pfam" id="PF02836">
    <property type="entry name" value="Glyco_hydro_2_C"/>
    <property type="match status" value="1"/>
</dbReference>
<evidence type="ECO:0000256" key="1">
    <source>
        <dbReference type="ARBA" id="ARBA00007401"/>
    </source>
</evidence>
<dbReference type="PANTHER" id="PTHR42732:SF3">
    <property type="entry name" value="HYDROLASE"/>
    <property type="match status" value="1"/>
</dbReference>
<dbReference type="InterPro" id="IPR006103">
    <property type="entry name" value="Glyco_hydro_2_cat"/>
</dbReference>
<evidence type="ECO:0000259" key="5">
    <source>
        <dbReference type="Pfam" id="PF00703"/>
    </source>
</evidence>
<sequence>MGASDRRRSRGEEQPVPAQTPAQPALPAALSALVARAEELAAVLDAPPSAAVDVPRPEHPRPQLQRPTWLSLNGTWQFEIDQGDSGRERGLLERELARTITVPFAPETEASGIGNRDFLHAVWYRRRVRIPADWEGLRPLLRFEAVDHDATVWADGVEVARHRGGFTPFAADLSTVPGAVPGREIEIVVRARDPHDVPQARGKQSTWFHATHASYHRTTGIWQSVWLEGVPADEIRCLRIIPSLAGHSFSITAPLARSTRGTRLEIIASVPGGEEVARAEVRADLDLAPHLPLVIPEDRVRIWGPGAPELYALTARLRDADGAVLDEVRSYAGLRAVTLRDHEFRLNGEKVFQRLVLDQGYWEETFMTSPSDEAMTTDIRLALEAGFNGARLHQKVFEQRMLFWADLHGYLVWGEFGDWGASGFGPMGENQQPTASFIGQWIEAVQRDLSHPSIIGWCPLNETHQVRHDRLTQLDDVTQAMYDATKLADPSRPVLDASGYSHRVRGADVFDSHSYEQDPGRFRDEQSGLAQGVPFANRRELAPEEMPFADGSFSLPFAGQPYFVSEYGGIWWNAQEAREAEAAERAGSNAAQSWGYGERVRSEEELYERFEGLTRVLLEDPLMFGYCYTQLTDVFQEKNGIVDFARGRKLDLARLRAVQERVADYEREA</sequence>
<evidence type="ECO:0000259" key="7">
    <source>
        <dbReference type="Pfam" id="PF02837"/>
    </source>
</evidence>
<feature type="domain" description="Glycoside hydrolase family 2 catalytic" evidence="6">
    <location>
        <begin position="339"/>
        <end position="495"/>
    </location>
</feature>
<dbReference type="SUPFAM" id="SSF51445">
    <property type="entry name" value="(Trans)glycosidases"/>
    <property type="match status" value="1"/>
</dbReference>
<gene>
    <name evidence="8" type="ORF">CFK38_15590</name>
</gene>
<feature type="domain" description="Glycosyl hydrolases family 2 sugar binding" evidence="7">
    <location>
        <begin position="71"/>
        <end position="176"/>
    </location>
</feature>
<dbReference type="Gene3D" id="2.60.120.260">
    <property type="entry name" value="Galactose-binding domain-like"/>
    <property type="match status" value="1"/>
</dbReference>
<evidence type="ECO:0000259" key="6">
    <source>
        <dbReference type="Pfam" id="PF02836"/>
    </source>
</evidence>
<evidence type="ECO:0000256" key="3">
    <source>
        <dbReference type="ARBA" id="ARBA00023295"/>
    </source>
</evidence>
<keyword evidence="3" id="KW-0326">Glycosidase</keyword>
<evidence type="ECO:0000256" key="4">
    <source>
        <dbReference type="SAM" id="MobiDB-lite"/>
    </source>
</evidence>
<dbReference type="InterPro" id="IPR006102">
    <property type="entry name" value="Ig-like_GH2"/>
</dbReference>
<evidence type="ECO:0000313" key="9">
    <source>
        <dbReference type="Proteomes" id="UP000218165"/>
    </source>
</evidence>
<keyword evidence="9" id="KW-1185">Reference proteome</keyword>
<dbReference type="InterPro" id="IPR013783">
    <property type="entry name" value="Ig-like_fold"/>
</dbReference>
<feature type="compositionally biased region" description="Basic and acidic residues" evidence="4">
    <location>
        <begin position="1"/>
        <end position="13"/>
    </location>
</feature>
<keyword evidence="2" id="KW-0378">Hydrolase</keyword>
<feature type="domain" description="Glycoside hydrolase family 2 immunoglobulin-like beta-sandwich" evidence="5">
    <location>
        <begin position="239"/>
        <end position="335"/>
    </location>
</feature>
<dbReference type="Pfam" id="PF02837">
    <property type="entry name" value="Glyco_hydro_2_N"/>
    <property type="match status" value="1"/>
</dbReference>
<feature type="region of interest" description="Disordered" evidence="4">
    <location>
        <begin position="1"/>
        <end position="24"/>
    </location>
</feature>
<organism evidence="8 9">
    <name type="scientific">Brachybacterium vulturis</name>
    <dbReference type="NCBI Taxonomy" id="2017484"/>
    <lineage>
        <taxon>Bacteria</taxon>
        <taxon>Bacillati</taxon>
        <taxon>Actinomycetota</taxon>
        <taxon>Actinomycetes</taxon>
        <taxon>Micrococcales</taxon>
        <taxon>Dermabacteraceae</taxon>
        <taxon>Brachybacterium</taxon>
    </lineage>
</organism>
<feature type="compositionally biased region" description="Low complexity" evidence="4">
    <location>
        <begin position="14"/>
        <end position="24"/>
    </location>
</feature>
<dbReference type="EMBL" id="CP023563">
    <property type="protein sequence ID" value="ATG52789.1"/>
    <property type="molecule type" value="Genomic_DNA"/>
</dbReference>
<accession>A0A291GR06</accession>
<protein>
    <submittedName>
        <fullName evidence="8">Beta-galactosidase</fullName>
    </submittedName>
</protein>
<evidence type="ECO:0000256" key="2">
    <source>
        <dbReference type="ARBA" id="ARBA00022801"/>
    </source>
</evidence>
<dbReference type="GO" id="GO:0004553">
    <property type="term" value="F:hydrolase activity, hydrolyzing O-glycosyl compounds"/>
    <property type="evidence" value="ECO:0007669"/>
    <property type="project" value="InterPro"/>
</dbReference>
<name>A0A291GR06_9MICO</name>
<dbReference type="InterPro" id="IPR036156">
    <property type="entry name" value="Beta-gal/glucu_dom_sf"/>
</dbReference>
<dbReference type="InterPro" id="IPR017853">
    <property type="entry name" value="GH"/>
</dbReference>
<dbReference type="PANTHER" id="PTHR42732">
    <property type="entry name" value="BETA-GALACTOSIDASE"/>
    <property type="match status" value="1"/>
</dbReference>
<dbReference type="InterPro" id="IPR008979">
    <property type="entry name" value="Galactose-bd-like_sf"/>
</dbReference>
<dbReference type="OrthoDB" id="9762066at2"/>
<dbReference type="Gene3D" id="2.60.40.10">
    <property type="entry name" value="Immunoglobulins"/>
    <property type="match status" value="1"/>
</dbReference>
<dbReference type="Pfam" id="PF00703">
    <property type="entry name" value="Glyco_hydro_2"/>
    <property type="match status" value="1"/>
</dbReference>
<dbReference type="Gene3D" id="3.20.20.80">
    <property type="entry name" value="Glycosidases"/>
    <property type="match status" value="1"/>
</dbReference>
<proteinExistence type="inferred from homology"/>
<dbReference type="GO" id="GO:0005975">
    <property type="term" value="P:carbohydrate metabolic process"/>
    <property type="evidence" value="ECO:0007669"/>
    <property type="project" value="InterPro"/>
</dbReference>
<dbReference type="InterPro" id="IPR006104">
    <property type="entry name" value="Glyco_hydro_2_N"/>
</dbReference>
<comment type="similarity">
    <text evidence="1">Belongs to the glycosyl hydrolase 2 family.</text>
</comment>
<dbReference type="Proteomes" id="UP000218165">
    <property type="component" value="Chromosome"/>
</dbReference>
<dbReference type="AlphaFoldDB" id="A0A291GR06"/>
<dbReference type="KEGG" id="brz:CFK38_15590"/>